<dbReference type="Pfam" id="PF08281">
    <property type="entry name" value="Sigma70_r4_2"/>
    <property type="match status" value="1"/>
</dbReference>
<evidence type="ECO:0000313" key="6">
    <source>
        <dbReference type="EMBL" id="SBV33572.1"/>
    </source>
</evidence>
<keyword evidence="4" id="KW-0804">Transcription</keyword>
<dbReference type="Gene3D" id="1.10.1740.10">
    <property type="match status" value="1"/>
</dbReference>
<dbReference type="GO" id="GO:0003677">
    <property type="term" value="F:DNA binding"/>
    <property type="evidence" value="ECO:0007669"/>
    <property type="project" value="InterPro"/>
</dbReference>
<dbReference type="NCBIfam" id="TIGR02937">
    <property type="entry name" value="sigma70-ECF"/>
    <property type="match status" value="1"/>
</dbReference>
<organism evidence="6">
    <name type="scientific">uncultured Sphingopyxis sp</name>
    <dbReference type="NCBI Taxonomy" id="310581"/>
    <lineage>
        <taxon>Bacteria</taxon>
        <taxon>Pseudomonadati</taxon>
        <taxon>Pseudomonadota</taxon>
        <taxon>Alphaproteobacteria</taxon>
        <taxon>Sphingomonadales</taxon>
        <taxon>Sphingomonadaceae</taxon>
        <taxon>Sphingopyxis</taxon>
        <taxon>environmental samples</taxon>
    </lineage>
</organism>
<gene>
    <name evidence="6" type="ORF">SPPYR_2452</name>
</gene>
<evidence type="ECO:0000256" key="1">
    <source>
        <dbReference type="ARBA" id="ARBA00010641"/>
    </source>
</evidence>
<dbReference type="SUPFAM" id="SSF88946">
    <property type="entry name" value="Sigma2 domain of RNA polymerase sigma factors"/>
    <property type="match status" value="1"/>
</dbReference>
<dbReference type="InterPro" id="IPR013325">
    <property type="entry name" value="RNA_pol_sigma_r2"/>
</dbReference>
<dbReference type="EMBL" id="LT598653">
    <property type="protein sequence ID" value="SBV33572.1"/>
    <property type="molecule type" value="Genomic_DNA"/>
</dbReference>
<evidence type="ECO:0000259" key="5">
    <source>
        <dbReference type="Pfam" id="PF08281"/>
    </source>
</evidence>
<dbReference type="KEGG" id="sphu:SPPYR_2452"/>
<evidence type="ECO:0000256" key="2">
    <source>
        <dbReference type="ARBA" id="ARBA00023015"/>
    </source>
</evidence>
<dbReference type="GO" id="GO:0016987">
    <property type="term" value="F:sigma factor activity"/>
    <property type="evidence" value="ECO:0007669"/>
    <property type="project" value="UniProtKB-KW"/>
</dbReference>
<dbReference type="InterPro" id="IPR039425">
    <property type="entry name" value="RNA_pol_sigma-70-like"/>
</dbReference>
<evidence type="ECO:0000256" key="3">
    <source>
        <dbReference type="ARBA" id="ARBA00023082"/>
    </source>
</evidence>
<proteinExistence type="inferred from homology"/>
<dbReference type="SUPFAM" id="SSF88659">
    <property type="entry name" value="Sigma3 and sigma4 domains of RNA polymerase sigma factors"/>
    <property type="match status" value="1"/>
</dbReference>
<sequence length="158" mass="17702">MSSLAEMMAKARRAVMRRGVPAADADELVHDAFIKVEQYERAHAAESKEALLVTAAVNLSIDRARKNRRAPFAAHDNVQAIADGAPDPGQIVEERARLAHAARGLDQLPERTRRILLKRRLDNLPFAEIARSENMSVAAVEKQVARATLQLMKWMEQW</sequence>
<reference evidence="6" key="1">
    <citation type="submission" date="2016-03" db="EMBL/GenBank/DDBJ databases">
        <authorList>
            <person name="Ploux O."/>
        </authorList>
    </citation>
    <scope>NUCLEOTIDE SEQUENCE</scope>
    <source>
        <strain evidence="6">UC10</strain>
    </source>
</reference>
<evidence type="ECO:0000256" key="4">
    <source>
        <dbReference type="ARBA" id="ARBA00023163"/>
    </source>
</evidence>
<comment type="similarity">
    <text evidence="1">Belongs to the sigma-70 factor family. ECF subfamily.</text>
</comment>
<dbReference type="Gene3D" id="1.10.10.10">
    <property type="entry name" value="Winged helix-like DNA-binding domain superfamily/Winged helix DNA-binding domain"/>
    <property type="match status" value="1"/>
</dbReference>
<accession>A0A1Y5PUA2</accession>
<dbReference type="InterPro" id="IPR036388">
    <property type="entry name" value="WH-like_DNA-bd_sf"/>
</dbReference>
<protein>
    <submittedName>
        <fullName evidence="6">RNA polymerase sigma factor, sigma-70 family protein</fullName>
    </submittedName>
</protein>
<keyword evidence="3" id="KW-0731">Sigma factor</keyword>
<dbReference type="InterPro" id="IPR014284">
    <property type="entry name" value="RNA_pol_sigma-70_dom"/>
</dbReference>
<dbReference type="PANTHER" id="PTHR43133:SF63">
    <property type="entry name" value="RNA POLYMERASE SIGMA FACTOR FECI-RELATED"/>
    <property type="match status" value="1"/>
</dbReference>
<dbReference type="InterPro" id="IPR013324">
    <property type="entry name" value="RNA_pol_sigma_r3/r4-like"/>
</dbReference>
<name>A0A1Y5PUA2_9SPHN</name>
<dbReference type="AlphaFoldDB" id="A0A1Y5PUA2"/>
<dbReference type="InterPro" id="IPR013249">
    <property type="entry name" value="RNA_pol_sigma70_r4_t2"/>
</dbReference>
<dbReference type="GO" id="GO:0006352">
    <property type="term" value="P:DNA-templated transcription initiation"/>
    <property type="evidence" value="ECO:0007669"/>
    <property type="project" value="InterPro"/>
</dbReference>
<feature type="domain" description="RNA polymerase sigma factor 70 region 4 type 2" evidence="5">
    <location>
        <begin position="105"/>
        <end position="147"/>
    </location>
</feature>
<dbReference type="PANTHER" id="PTHR43133">
    <property type="entry name" value="RNA POLYMERASE ECF-TYPE SIGMA FACTO"/>
    <property type="match status" value="1"/>
</dbReference>
<keyword evidence="2" id="KW-0805">Transcription regulation</keyword>